<accession>A0ABN2ZY38</accession>
<dbReference type="PANTHER" id="PTHR33164">
    <property type="entry name" value="TRANSCRIPTIONAL REGULATOR, MARR FAMILY"/>
    <property type="match status" value="1"/>
</dbReference>
<feature type="domain" description="HTH marR-type" evidence="1">
    <location>
        <begin position="9"/>
        <end position="138"/>
    </location>
</feature>
<dbReference type="Proteomes" id="UP001501020">
    <property type="component" value="Unassembled WGS sequence"/>
</dbReference>
<gene>
    <name evidence="2" type="ORF">GCM10009727_53920</name>
</gene>
<comment type="caution">
    <text evidence="2">The sequence shown here is derived from an EMBL/GenBank/DDBJ whole genome shotgun (WGS) entry which is preliminary data.</text>
</comment>
<dbReference type="RefSeq" id="WP_344272747.1">
    <property type="nucleotide sequence ID" value="NZ_BAAAMR010000053.1"/>
</dbReference>
<dbReference type="EMBL" id="BAAAMR010000053">
    <property type="protein sequence ID" value="GAA2149987.1"/>
    <property type="molecule type" value="Genomic_DNA"/>
</dbReference>
<organism evidence="2 3">
    <name type="scientific">Actinomadura napierensis</name>
    <dbReference type="NCBI Taxonomy" id="267854"/>
    <lineage>
        <taxon>Bacteria</taxon>
        <taxon>Bacillati</taxon>
        <taxon>Actinomycetota</taxon>
        <taxon>Actinomycetes</taxon>
        <taxon>Streptosporangiales</taxon>
        <taxon>Thermomonosporaceae</taxon>
        <taxon>Actinomadura</taxon>
    </lineage>
</organism>
<keyword evidence="3" id="KW-1185">Reference proteome</keyword>
<evidence type="ECO:0000259" key="1">
    <source>
        <dbReference type="PROSITE" id="PS50995"/>
    </source>
</evidence>
<proteinExistence type="predicted"/>
<protein>
    <submittedName>
        <fullName evidence="2">MarR family transcriptional regulator</fullName>
    </submittedName>
</protein>
<dbReference type="SUPFAM" id="SSF46785">
    <property type="entry name" value="Winged helix' DNA-binding domain"/>
    <property type="match status" value="1"/>
</dbReference>
<dbReference type="PROSITE" id="PS50995">
    <property type="entry name" value="HTH_MARR_2"/>
    <property type="match status" value="1"/>
</dbReference>
<name>A0ABN2ZY38_9ACTN</name>
<evidence type="ECO:0000313" key="3">
    <source>
        <dbReference type="Proteomes" id="UP001501020"/>
    </source>
</evidence>
<dbReference type="InterPro" id="IPR036390">
    <property type="entry name" value="WH_DNA-bd_sf"/>
</dbReference>
<evidence type="ECO:0000313" key="2">
    <source>
        <dbReference type="EMBL" id="GAA2149987.1"/>
    </source>
</evidence>
<dbReference type="InterPro" id="IPR000835">
    <property type="entry name" value="HTH_MarR-typ"/>
</dbReference>
<sequence length="152" mass="16798">MTPAHRSLSEEVAGLLLELNTGLRAHFAASAERLGLSPAQAKVLGILESPRPQREIARTLDVDASYVTAIVDQLGGLSLVERRPDPGDRRVKWIHLTARGRRAKARFEELLYSDLPGAAGMDDGELAVLRDHLRRMLDRMRTTSQVVDPVNI</sequence>
<reference evidence="2 3" key="1">
    <citation type="journal article" date="2019" name="Int. J. Syst. Evol. Microbiol.">
        <title>The Global Catalogue of Microorganisms (GCM) 10K type strain sequencing project: providing services to taxonomists for standard genome sequencing and annotation.</title>
        <authorList>
            <consortium name="The Broad Institute Genomics Platform"/>
            <consortium name="The Broad Institute Genome Sequencing Center for Infectious Disease"/>
            <person name="Wu L."/>
            <person name="Ma J."/>
        </authorList>
    </citation>
    <scope>NUCLEOTIDE SEQUENCE [LARGE SCALE GENOMIC DNA]</scope>
    <source>
        <strain evidence="2 3">JCM 13850</strain>
    </source>
</reference>
<dbReference type="PANTHER" id="PTHR33164:SF99">
    <property type="entry name" value="MARR FAMILY REGULATORY PROTEIN"/>
    <property type="match status" value="1"/>
</dbReference>
<dbReference type="InterPro" id="IPR039422">
    <property type="entry name" value="MarR/SlyA-like"/>
</dbReference>
<dbReference type="SMART" id="SM00347">
    <property type="entry name" value="HTH_MARR"/>
    <property type="match status" value="1"/>
</dbReference>
<dbReference type="InterPro" id="IPR036388">
    <property type="entry name" value="WH-like_DNA-bd_sf"/>
</dbReference>
<dbReference type="Gene3D" id="1.10.10.10">
    <property type="entry name" value="Winged helix-like DNA-binding domain superfamily/Winged helix DNA-binding domain"/>
    <property type="match status" value="1"/>
</dbReference>
<dbReference type="Pfam" id="PF01047">
    <property type="entry name" value="MarR"/>
    <property type="match status" value="1"/>
</dbReference>